<organism evidence="1">
    <name type="scientific">marine metagenome</name>
    <dbReference type="NCBI Taxonomy" id="408172"/>
    <lineage>
        <taxon>unclassified sequences</taxon>
        <taxon>metagenomes</taxon>
        <taxon>ecological metagenomes</taxon>
    </lineage>
</organism>
<sequence length="22" mass="2578">MIYLILKSKGIGMGYKTKIRTY</sequence>
<name>A0A382PD45_9ZZZZ</name>
<gene>
    <name evidence="1" type="ORF">METZ01_LOCUS322655</name>
</gene>
<reference evidence="1" key="1">
    <citation type="submission" date="2018-05" db="EMBL/GenBank/DDBJ databases">
        <authorList>
            <person name="Lanie J.A."/>
            <person name="Ng W.-L."/>
            <person name="Kazmierczak K.M."/>
            <person name="Andrzejewski T.M."/>
            <person name="Davidsen T.M."/>
            <person name="Wayne K.J."/>
            <person name="Tettelin H."/>
            <person name="Glass J.I."/>
            <person name="Rusch D."/>
            <person name="Podicherti R."/>
            <person name="Tsui H.-C.T."/>
            <person name="Winkler M.E."/>
        </authorList>
    </citation>
    <scope>NUCLEOTIDE SEQUENCE</scope>
</reference>
<dbReference type="EMBL" id="UINC01105682">
    <property type="protein sequence ID" value="SVC69801.1"/>
    <property type="molecule type" value="Genomic_DNA"/>
</dbReference>
<dbReference type="AlphaFoldDB" id="A0A382PD45"/>
<proteinExistence type="predicted"/>
<accession>A0A382PD45</accession>
<protein>
    <submittedName>
        <fullName evidence="1">Uncharacterized protein</fullName>
    </submittedName>
</protein>
<evidence type="ECO:0000313" key="1">
    <source>
        <dbReference type="EMBL" id="SVC69801.1"/>
    </source>
</evidence>